<evidence type="ECO:0000256" key="4">
    <source>
        <dbReference type="PROSITE-ProRule" id="PRU01161"/>
    </source>
</evidence>
<dbReference type="Proteomes" id="UP000435323">
    <property type="component" value="Unassembled WGS sequence"/>
</dbReference>
<dbReference type="Pfam" id="PF01734">
    <property type="entry name" value="Patatin"/>
    <property type="match status" value="1"/>
</dbReference>
<feature type="short sequence motif" description="DGA/G" evidence="4">
    <location>
        <begin position="226"/>
        <end position="228"/>
    </location>
</feature>
<dbReference type="PANTHER" id="PTHR14226">
    <property type="entry name" value="NEUROPATHY TARGET ESTERASE/SWISS CHEESE D.MELANOGASTER"/>
    <property type="match status" value="1"/>
</dbReference>
<dbReference type="Gene3D" id="3.40.1090.10">
    <property type="entry name" value="Cytosolic phospholipase A2 catalytic domain"/>
    <property type="match status" value="2"/>
</dbReference>
<feature type="short sequence motif" description="GXSXG" evidence="4">
    <location>
        <begin position="78"/>
        <end position="82"/>
    </location>
</feature>
<organism evidence="6 7">
    <name type="scientific">Aliivibrio fischeri</name>
    <name type="common">Vibrio fischeri</name>
    <dbReference type="NCBI Taxonomy" id="668"/>
    <lineage>
        <taxon>Bacteria</taxon>
        <taxon>Pseudomonadati</taxon>
        <taxon>Pseudomonadota</taxon>
        <taxon>Gammaproteobacteria</taxon>
        <taxon>Vibrionales</taxon>
        <taxon>Vibrionaceae</taxon>
        <taxon>Aliivibrio</taxon>
    </lineage>
</organism>
<gene>
    <name evidence="6" type="ORF">GNP77_07175</name>
</gene>
<protein>
    <submittedName>
        <fullName evidence="6">Serine protease</fullName>
    </submittedName>
</protein>
<evidence type="ECO:0000256" key="2">
    <source>
        <dbReference type="ARBA" id="ARBA00022963"/>
    </source>
</evidence>
<dbReference type="AlphaFoldDB" id="A0A6N3Z6M5"/>
<dbReference type="Gene3D" id="2.40.160.50">
    <property type="entry name" value="membrane protein fhac: a member of the omp85/tpsb transporter family"/>
    <property type="match status" value="1"/>
</dbReference>
<dbReference type="InterPro" id="IPR016035">
    <property type="entry name" value="Acyl_Trfase/lysoPLipase"/>
</dbReference>
<name>A0A6N3Z6M5_ALIFS</name>
<dbReference type="GO" id="GO:0016042">
    <property type="term" value="P:lipid catabolic process"/>
    <property type="evidence" value="ECO:0007669"/>
    <property type="project" value="UniProtKB-UniRule"/>
</dbReference>
<feature type="active site" description="Proton acceptor" evidence="4">
    <location>
        <position position="226"/>
    </location>
</feature>
<evidence type="ECO:0000313" key="6">
    <source>
        <dbReference type="EMBL" id="MUK45163.1"/>
    </source>
</evidence>
<evidence type="ECO:0000313" key="7">
    <source>
        <dbReference type="Proteomes" id="UP000435323"/>
    </source>
</evidence>
<dbReference type="CDD" id="cd07205">
    <property type="entry name" value="Pat_PNPLA6_PNPLA7_NTE1_like"/>
    <property type="match status" value="1"/>
</dbReference>
<keyword evidence="6" id="KW-0645">Protease</keyword>
<comment type="caution">
    <text evidence="6">The sequence shown here is derived from an EMBL/GenBank/DDBJ whole genome shotgun (WGS) entry which is preliminary data.</text>
</comment>
<dbReference type="PANTHER" id="PTHR14226:SF29">
    <property type="entry name" value="NEUROPATHY TARGET ESTERASE SWS"/>
    <property type="match status" value="1"/>
</dbReference>
<dbReference type="GO" id="GO:0006508">
    <property type="term" value="P:proteolysis"/>
    <property type="evidence" value="ECO:0007669"/>
    <property type="project" value="UniProtKB-KW"/>
</dbReference>
<evidence type="ECO:0000256" key="1">
    <source>
        <dbReference type="ARBA" id="ARBA00022801"/>
    </source>
</evidence>
<dbReference type="GO" id="GO:0008233">
    <property type="term" value="F:peptidase activity"/>
    <property type="evidence" value="ECO:0007669"/>
    <property type="project" value="UniProtKB-KW"/>
</dbReference>
<dbReference type="Gene3D" id="3.10.20.310">
    <property type="entry name" value="membrane protein fhac"/>
    <property type="match status" value="1"/>
</dbReference>
<reference evidence="6 7" key="1">
    <citation type="submission" date="2019-11" db="EMBL/GenBank/DDBJ databases">
        <title>Using colonization assays and comparative genomics to discover symbiosis behaviors and factors in Vibrio fischeri.</title>
        <authorList>
            <person name="Bongrand C."/>
            <person name="Moriano-Gutierrez S."/>
            <person name="Arevalo P."/>
            <person name="Mcfall-Ngai M."/>
            <person name="Visick K."/>
            <person name="Polz M.F."/>
            <person name="Ruby E.G."/>
        </authorList>
    </citation>
    <scope>NUCLEOTIDE SEQUENCE [LARGE SCALE GENOMIC DNA]</scope>
    <source>
        <strain evidence="7">emors.3.2</strain>
    </source>
</reference>
<dbReference type="PROSITE" id="PS51635">
    <property type="entry name" value="PNPLA"/>
    <property type="match status" value="1"/>
</dbReference>
<feature type="short sequence motif" description="GXGXXG" evidence="4">
    <location>
        <begin position="51"/>
        <end position="56"/>
    </location>
</feature>
<evidence type="ECO:0000259" key="5">
    <source>
        <dbReference type="PROSITE" id="PS51635"/>
    </source>
</evidence>
<keyword evidence="3 4" id="KW-0443">Lipid metabolism</keyword>
<sequence length="772" mass="86765">MIILIWMVIMRHVFRLNLWFVFLATFLFTPYLYAEPIKEPSRPKIALVLAGGGAKGAAHIGVLKALEELNIPIDIITGTSMGAYVGGLYATGKSASEIEAYLHTVDWYSGYQDEVGREEKNIRDKKYEDRFAINPSLGIRKEGVKSPKSAIQGQNMLKILRETSGNPVFVASFDDFPIRYRSVATDIVSMEEVVIDHGLLVDAMMASMSVPGALPPYEFEDRLLIDGGVTNNMPVELAKEMGADIVIAVDISSNYMTKEQIGSLFDVASQLTNFMVKRSTQEQAEFLTDKDILLQPRVGDIETTDFSSMPRAYQEGYDTVMTLKSRLKSLAVTPNEYAQYRNKIKQQSANVRLAQGTIIDKVEVENRSHYESDKLERFIQFEQGTSLNSDYIEDKIHALYATNRFETITYLVEEDNNENVLKVTAREKEWGPNYLNFRFFLEEDFDTHSQYGLGASINFTDLNDYGAELRTNVELGTDKIFDATIHYPFYLNHHFFVQSNMMYSDKKRSISTSSLEDKEPNSSMSFYPVNLRDFTVDALFGVEATKDQQLKTGILYAKGSHELTGLSAYGRTEYERLGATLEYNFDSLDSISLPTHGSLINARYLYAFDKVNSRDVEGSDHSEQYIDEFTAEALFARSIARHTFIGSAEYGITNSDDYLVPVNPIELGGFNHLSGLPRNSLIGANKIYGRLTYRYRWFENDLGMFKTAIYLGASAEYGGLWSMKSTDISSAPLIFSGSLFGGIDTPIGPIILSYGRAENGLDSVYLIVGNVE</sequence>
<dbReference type="InterPro" id="IPR002641">
    <property type="entry name" value="PNPLA_dom"/>
</dbReference>
<feature type="active site" description="Nucleophile" evidence="4">
    <location>
        <position position="80"/>
    </location>
</feature>
<keyword evidence="2 4" id="KW-0442">Lipid degradation</keyword>
<evidence type="ECO:0000256" key="3">
    <source>
        <dbReference type="ARBA" id="ARBA00023098"/>
    </source>
</evidence>
<dbReference type="SUPFAM" id="SSF52151">
    <property type="entry name" value="FabD/lysophospholipase-like"/>
    <property type="match status" value="1"/>
</dbReference>
<proteinExistence type="predicted"/>
<dbReference type="InterPro" id="IPR050301">
    <property type="entry name" value="NTE"/>
</dbReference>
<keyword evidence="1 4" id="KW-0378">Hydrolase</keyword>
<accession>A0A6N3Z6M5</accession>
<feature type="domain" description="PNPLA" evidence="5">
    <location>
        <begin position="47"/>
        <end position="239"/>
    </location>
</feature>
<dbReference type="EMBL" id="WOBO01000005">
    <property type="protein sequence ID" value="MUK45163.1"/>
    <property type="molecule type" value="Genomic_DNA"/>
</dbReference>